<protein>
    <submittedName>
        <fullName evidence="1">Uncharacterized protein</fullName>
    </submittedName>
</protein>
<reference evidence="1" key="1">
    <citation type="submission" date="2022-07" db="EMBL/GenBank/DDBJ databases">
        <authorList>
            <person name="Criscuolo A."/>
        </authorList>
    </citation>
    <scope>NUCLEOTIDE SEQUENCE</scope>
    <source>
        <strain evidence="1">CIP103197</strain>
    </source>
</reference>
<evidence type="ECO:0000313" key="2">
    <source>
        <dbReference type="Proteomes" id="UP001152447"/>
    </source>
</evidence>
<name>A0A9W4R575_PSEHA</name>
<dbReference type="Proteomes" id="UP001152447">
    <property type="component" value="Unassembled WGS sequence"/>
</dbReference>
<organism evidence="1 2">
    <name type="scientific">Pseudoalteromonas haloplanktis</name>
    <name type="common">Alteromonas haloplanktis</name>
    <dbReference type="NCBI Taxonomy" id="228"/>
    <lineage>
        <taxon>Bacteria</taxon>
        <taxon>Pseudomonadati</taxon>
        <taxon>Pseudomonadota</taxon>
        <taxon>Gammaproteobacteria</taxon>
        <taxon>Alteromonadales</taxon>
        <taxon>Pseudoalteromonadaceae</taxon>
        <taxon>Pseudoalteromonas</taxon>
    </lineage>
</organism>
<evidence type="ECO:0000313" key="1">
    <source>
        <dbReference type="EMBL" id="CAH9067030.1"/>
    </source>
</evidence>
<dbReference type="EMBL" id="CAMAPB010000164">
    <property type="protein sequence ID" value="CAH9067030.1"/>
    <property type="molecule type" value="Genomic_DNA"/>
</dbReference>
<comment type="caution">
    <text evidence="1">The sequence shown here is derived from an EMBL/GenBank/DDBJ whole genome shotgun (WGS) entry which is preliminary data.</text>
</comment>
<sequence length="43" mass="5003">MPVQVLYEEKYCYDQMVSVSTVYQMDSLQTAAINTWKHTISSL</sequence>
<gene>
    <name evidence="1" type="ORF">PSEHALCIP103_03708</name>
</gene>
<keyword evidence="2" id="KW-1185">Reference proteome</keyword>
<proteinExistence type="predicted"/>
<dbReference type="AlphaFoldDB" id="A0A9W4R575"/>
<accession>A0A9W4R575</accession>